<evidence type="ECO:0000256" key="1">
    <source>
        <dbReference type="ARBA" id="ARBA00004141"/>
    </source>
</evidence>
<evidence type="ECO:0000256" key="5">
    <source>
        <dbReference type="SAM" id="MobiDB-lite"/>
    </source>
</evidence>
<feature type="transmembrane region" description="Helical" evidence="6">
    <location>
        <begin position="40"/>
        <end position="61"/>
    </location>
</feature>
<feature type="transmembrane region" description="Helical" evidence="6">
    <location>
        <begin position="6"/>
        <end position="25"/>
    </location>
</feature>
<dbReference type="Pfam" id="PF05653">
    <property type="entry name" value="Mg_trans_NIPA"/>
    <property type="match status" value="1"/>
</dbReference>
<dbReference type="Proteomes" id="UP000774326">
    <property type="component" value="Unassembled WGS sequence"/>
</dbReference>
<evidence type="ECO:0000256" key="6">
    <source>
        <dbReference type="SAM" id="Phobius"/>
    </source>
</evidence>
<gene>
    <name evidence="7" type="ORF">WICPIJ_002285</name>
</gene>
<keyword evidence="2 6" id="KW-0812">Transmembrane</keyword>
<name>A0A9P8QC06_WICPI</name>
<dbReference type="InterPro" id="IPR008521">
    <property type="entry name" value="Mg_trans_NIPA"/>
</dbReference>
<feature type="transmembrane region" description="Helical" evidence="6">
    <location>
        <begin position="273"/>
        <end position="293"/>
    </location>
</feature>
<feature type="transmembrane region" description="Helical" evidence="6">
    <location>
        <begin position="246"/>
        <end position="267"/>
    </location>
</feature>
<dbReference type="OrthoDB" id="2504919at2759"/>
<dbReference type="GO" id="GO:0016020">
    <property type="term" value="C:membrane"/>
    <property type="evidence" value="ECO:0007669"/>
    <property type="project" value="UniProtKB-SubCell"/>
</dbReference>
<dbReference type="SUPFAM" id="SSF103481">
    <property type="entry name" value="Multidrug resistance efflux transporter EmrE"/>
    <property type="match status" value="2"/>
</dbReference>
<dbReference type="PANTHER" id="PTHR12570">
    <property type="match status" value="1"/>
</dbReference>
<sequence length="371" mass="41330">MTSEILIGVIIGVLTSATQSIGLTLQRKSHLLSCPRSGRIVFRLGLLLFIASNLIGSAIQIKTLPLIILSPLQSIGLVFNSIFASLILNEAFTRINLVGTVLILIGALFIGYFNNLSEDSHLSNDKLFELLTRPAFLKWFCFVNVFVLSAVALITLFRKNHSNSQHYIMRNFHCIRSVLFGCYSGVLSSNSLLFAKVSLDLALNVIKTPKMLIDIRILSTVALFVSMAVLQLVFLNKGLKHISTSILYPLIFCVYNFVNIVNDLVFFDQTANTTQLTYIIIGTLFVLAGVYLLSYTHDLTVRKDEEETECQYGATSCASGNSDSNSDEDEEAMTHYSHLLPKRNDSKFSKRDISFGQMELLSQLELLKSSE</sequence>
<dbReference type="EMBL" id="JAEUBG010001215">
    <property type="protein sequence ID" value="KAH3686742.1"/>
    <property type="molecule type" value="Genomic_DNA"/>
</dbReference>
<dbReference type="Gene3D" id="1.10.3730.20">
    <property type="match status" value="1"/>
</dbReference>
<evidence type="ECO:0000313" key="8">
    <source>
        <dbReference type="Proteomes" id="UP000774326"/>
    </source>
</evidence>
<dbReference type="InterPro" id="IPR037185">
    <property type="entry name" value="EmrE-like"/>
</dbReference>
<feature type="transmembrane region" description="Helical" evidence="6">
    <location>
        <begin position="136"/>
        <end position="157"/>
    </location>
</feature>
<dbReference type="GO" id="GO:0015095">
    <property type="term" value="F:magnesium ion transmembrane transporter activity"/>
    <property type="evidence" value="ECO:0007669"/>
    <property type="project" value="InterPro"/>
</dbReference>
<evidence type="ECO:0000256" key="4">
    <source>
        <dbReference type="ARBA" id="ARBA00023136"/>
    </source>
</evidence>
<feature type="transmembrane region" description="Helical" evidence="6">
    <location>
        <begin position="178"/>
        <end position="195"/>
    </location>
</feature>
<protein>
    <recommendedName>
        <fullName evidence="9">Magnesium transporter</fullName>
    </recommendedName>
</protein>
<accession>A0A9P8QC06</accession>
<dbReference type="PANTHER" id="PTHR12570:SF86">
    <property type="entry name" value="ADR321CP"/>
    <property type="match status" value="1"/>
</dbReference>
<keyword evidence="3 6" id="KW-1133">Transmembrane helix</keyword>
<keyword evidence="4 6" id="KW-0472">Membrane</keyword>
<comment type="caution">
    <text evidence="7">The sequence shown here is derived from an EMBL/GenBank/DDBJ whole genome shotgun (WGS) entry which is preliminary data.</text>
</comment>
<proteinExistence type="predicted"/>
<organism evidence="7 8">
    <name type="scientific">Wickerhamomyces pijperi</name>
    <name type="common">Yeast</name>
    <name type="synonym">Pichia pijperi</name>
    <dbReference type="NCBI Taxonomy" id="599730"/>
    <lineage>
        <taxon>Eukaryota</taxon>
        <taxon>Fungi</taxon>
        <taxon>Dikarya</taxon>
        <taxon>Ascomycota</taxon>
        <taxon>Saccharomycotina</taxon>
        <taxon>Saccharomycetes</taxon>
        <taxon>Phaffomycetales</taxon>
        <taxon>Wickerhamomycetaceae</taxon>
        <taxon>Wickerhamomyces</taxon>
    </lineage>
</organism>
<comment type="subcellular location">
    <subcellularLocation>
        <location evidence="1">Membrane</location>
        <topology evidence="1">Multi-pass membrane protein</topology>
    </subcellularLocation>
</comment>
<feature type="transmembrane region" description="Helical" evidence="6">
    <location>
        <begin position="67"/>
        <end position="88"/>
    </location>
</feature>
<feature type="transmembrane region" description="Helical" evidence="6">
    <location>
        <begin position="95"/>
        <end position="116"/>
    </location>
</feature>
<feature type="transmembrane region" description="Helical" evidence="6">
    <location>
        <begin position="215"/>
        <end position="234"/>
    </location>
</feature>
<keyword evidence="8" id="KW-1185">Reference proteome</keyword>
<feature type="region of interest" description="Disordered" evidence="5">
    <location>
        <begin position="312"/>
        <end position="337"/>
    </location>
</feature>
<evidence type="ECO:0000256" key="2">
    <source>
        <dbReference type="ARBA" id="ARBA00022692"/>
    </source>
</evidence>
<evidence type="ECO:0000256" key="3">
    <source>
        <dbReference type="ARBA" id="ARBA00022989"/>
    </source>
</evidence>
<reference evidence="7" key="1">
    <citation type="journal article" date="2021" name="Open Biol.">
        <title>Shared evolutionary footprints suggest mitochondrial oxidative damage underlies multiple complex I losses in fungi.</title>
        <authorList>
            <person name="Schikora-Tamarit M.A."/>
            <person name="Marcet-Houben M."/>
            <person name="Nosek J."/>
            <person name="Gabaldon T."/>
        </authorList>
    </citation>
    <scope>NUCLEOTIDE SEQUENCE</scope>
    <source>
        <strain evidence="7">CBS2887</strain>
    </source>
</reference>
<evidence type="ECO:0000313" key="7">
    <source>
        <dbReference type="EMBL" id="KAH3686742.1"/>
    </source>
</evidence>
<evidence type="ECO:0008006" key="9">
    <source>
        <dbReference type="Google" id="ProtNLM"/>
    </source>
</evidence>
<reference evidence="7" key="2">
    <citation type="submission" date="2021-01" db="EMBL/GenBank/DDBJ databases">
        <authorList>
            <person name="Schikora-Tamarit M.A."/>
        </authorList>
    </citation>
    <scope>NUCLEOTIDE SEQUENCE</scope>
    <source>
        <strain evidence="7">CBS2887</strain>
    </source>
</reference>
<dbReference type="AlphaFoldDB" id="A0A9P8QC06"/>